<sequence>MSPQLMPTNGGGISAVTSPATAPAAPATLTTSDARNDMHPPDALPDAGNDAHEFSLSGRDGTAVSKEGVFNVRGDNDGRSSVPLTGVSDVGVEGTMGNEGDSDPTPPMGLIQLNPPLLTEADSETSTAAFNTTKASNFTQQPASSIQLLVSCEEGSVAADVSVSHALQQQNGLSNTNAAALDPESSLQMKEMPKEHQWKPLHTPLHVTVTFDVDERGQSSTSDGAPTPAAMDLSSLLSIVSILSSPELSPSLQFERAPRRVAVSSAGEVEPTPLLGPELNRPGAAKEEKIDNLVSVRSPGLVWGLVGGSSAANCDDLSETAPAAPSTNSSQAARPHSEFPGGRVASADTTEAFFSALRLPNLPKWRRWVSSKYQEVVRQLSGFTNGKWFPQLRPSDLPPKRRGLLKTKSNGGSSSRSVSFPPGDATETVESRSAALGDTHTLKGKIPSLTMALSFSPSRLRSGDEGERSRHFRDYEAPGGLANWRSCGPNNSWFSVVGSTEQRGVVGATGRPMQLRCCITASSSSFIARDAPFPRSSEEWRGDSLTPLSFSLLGESRAGSSGTPEVSRASGGSLQRLFGGLDSTMNNSSNYMNHSGDYYSMSLASLPGHHSLMSRSPANAIADDNYRHMLYHLFHHPPSSRIGDLTACYEAYKAMADTSSNGHHLFNWGELSLLLQPEDYIDYCALFPSHHFITFRDFVELVEVMSVRYHR</sequence>
<dbReference type="RefSeq" id="XP_067752614.1">
    <property type="nucleotide sequence ID" value="XM_067896457.1"/>
</dbReference>
<feature type="region of interest" description="Disordered" evidence="1">
    <location>
        <begin position="316"/>
        <end position="344"/>
    </location>
</feature>
<evidence type="ECO:0000313" key="3">
    <source>
        <dbReference type="Proteomes" id="UP000674318"/>
    </source>
</evidence>
<dbReference type="OrthoDB" id="265877at2759"/>
<accession>A0A836I4W9</accession>
<dbReference type="KEGG" id="phet:94286534"/>
<dbReference type="AlphaFoldDB" id="A0A836I4W9"/>
<proteinExistence type="predicted"/>
<feature type="region of interest" description="Disordered" evidence="1">
    <location>
        <begin position="1"/>
        <end position="92"/>
    </location>
</feature>
<evidence type="ECO:0000256" key="1">
    <source>
        <dbReference type="SAM" id="MobiDB-lite"/>
    </source>
</evidence>
<evidence type="ECO:0000313" key="2">
    <source>
        <dbReference type="EMBL" id="KAG5490286.1"/>
    </source>
</evidence>
<organism evidence="2 3">
    <name type="scientific">Porcisia hertigi</name>
    <dbReference type="NCBI Taxonomy" id="2761500"/>
    <lineage>
        <taxon>Eukaryota</taxon>
        <taxon>Discoba</taxon>
        <taxon>Euglenozoa</taxon>
        <taxon>Kinetoplastea</taxon>
        <taxon>Metakinetoplastina</taxon>
        <taxon>Trypanosomatida</taxon>
        <taxon>Trypanosomatidae</taxon>
        <taxon>Leishmaniinae</taxon>
        <taxon>Porcisia</taxon>
    </lineage>
</organism>
<gene>
    <name evidence="2" type="ORF">JKF63_00406</name>
</gene>
<dbReference type="GeneID" id="94286534"/>
<protein>
    <submittedName>
        <fullName evidence="2">Uncharacterized protein</fullName>
    </submittedName>
</protein>
<feature type="compositionally biased region" description="Low complexity" evidence="1">
    <location>
        <begin position="14"/>
        <end position="33"/>
    </location>
</feature>
<reference evidence="2 3" key="1">
    <citation type="submission" date="2021-02" db="EMBL/GenBank/DDBJ databases">
        <title>Porcisia hertigi Genome sequencing and assembly.</title>
        <authorList>
            <person name="Almutairi H."/>
            <person name="Gatherer D."/>
        </authorList>
    </citation>
    <scope>NUCLEOTIDE SEQUENCE [LARGE SCALE GENOMIC DNA]</scope>
    <source>
        <strain evidence="2 3">C119</strain>
    </source>
</reference>
<name>A0A836I4W9_9TRYP</name>
<comment type="caution">
    <text evidence="2">The sequence shown here is derived from an EMBL/GenBank/DDBJ whole genome shotgun (WGS) entry which is preliminary data.</text>
</comment>
<feature type="compositionally biased region" description="Low complexity" evidence="1">
    <location>
        <begin position="409"/>
        <end position="419"/>
    </location>
</feature>
<dbReference type="EMBL" id="JAFJZO010000036">
    <property type="protein sequence ID" value="KAG5490286.1"/>
    <property type="molecule type" value="Genomic_DNA"/>
</dbReference>
<keyword evidence="3" id="KW-1185">Reference proteome</keyword>
<dbReference type="Proteomes" id="UP000674318">
    <property type="component" value="Unassembled WGS sequence"/>
</dbReference>
<feature type="region of interest" description="Disordered" evidence="1">
    <location>
        <begin position="388"/>
        <end position="440"/>
    </location>
</feature>